<name>A0A840BV20_9RHOO</name>
<comment type="caution">
    <text evidence="1">The sequence shown here is derived from an EMBL/GenBank/DDBJ whole genome shotgun (WGS) entry which is preliminary data.</text>
</comment>
<reference evidence="1 2" key="1">
    <citation type="submission" date="2020-08" db="EMBL/GenBank/DDBJ databases">
        <title>Genomic Encyclopedia of Type Strains, Phase IV (KMG-IV): sequencing the most valuable type-strain genomes for metagenomic binning, comparative biology and taxonomic classification.</title>
        <authorList>
            <person name="Goeker M."/>
        </authorList>
    </citation>
    <scope>NUCLEOTIDE SEQUENCE [LARGE SCALE GENOMIC DNA]</scope>
    <source>
        <strain evidence="1 2">DSM 106739</strain>
    </source>
</reference>
<gene>
    <name evidence="1" type="ORF">GGR36_004012</name>
</gene>
<dbReference type="Proteomes" id="UP000561045">
    <property type="component" value="Unassembled WGS sequence"/>
</dbReference>
<dbReference type="AlphaFoldDB" id="A0A840BV20"/>
<organism evidence="1 2">
    <name type="scientific">Niveibacterium umoris</name>
    <dbReference type="NCBI Taxonomy" id="1193620"/>
    <lineage>
        <taxon>Bacteria</taxon>
        <taxon>Pseudomonadati</taxon>
        <taxon>Pseudomonadota</taxon>
        <taxon>Betaproteobacteria</taxon>
        <taxon>Rhodocyclales</taxon>
        <taxon>Rhodocyclaceae</taxon>
        <taxon>Niveibacterium</taxon>
    </lineage>
</organism>
<proteinExistence type="predicted"/>
<evidence type="ECO:0000313" key="2">
    <source>
        <dbReference type="Proteomes" id="UP000561045"/>
    </source>
</evidence>
<keyword evidence="2" id="KW-1185">Reference proteome</keyword>
<dbReference type="EMBL" id="JACIET010000003">
    <property type="protein sequence ID" value="MBB4014656.1"/>
    <property type="molecule type" value="Genomic_DNA"/>
</dbReference>
<sequence length="316" mass="34870">MSMADTSTTNLESGTSKMRRSQMWLFARKPVLLALIPLTLISTGSALVACIRSERVNHTKGSPSVGVSSVSILVKGRLNGIPVAIKRDHLKYPIHYLGTSVWGSDNEYSRRKSDPNDSEISDFTVYLQWPSLAPRGPFNDASYAKSTTSFSPSSWISISVVAEPAQDAAATHQSLALENSRLLQSLMNRMASESHMLSGDKMPIRHPDLKYSVSLDEKAHFGLRFAAPTGRGTDTAWLGNDLLYWTEGPSGAIDTLISCGNGKLPDPTTIHRCRHRFVVPEFQSSVEIGYSSDLLPQWRIIEVASRRYLSSIKAHY</sequence>
<evidence type="ECO:0000313" key="1">
    <source>
        <dbReference type="EMBL" id="MBB4014656.1"/>
    </source>
</evidence>
<protein>
    <submittedName>
        <fullName evidence="1">Uncharacterized protein</fullName>
    </submittedName>
</protein>
<accession>A0A840BV20</accession>